<accession>A0A941IDQ1</accession>
<dbReference type="Proteomes" id="UP000678545">
    <property type="component" value="Unassembled WGS sequence"/>
</dbReference>
<dbReference type="EMBL" id="JAGSPJ010000003">
    <property type="protein sequence ID" value="MBR7800223.1"/>
    <property type="molecule type" value="Genomic_DNA"/>
</dbReference>
<organism evidence="2 3">
    <name type="scientific">Undibacterium fentianense</name>
    <dbReference type="NCBI Taxonomy" id="2828728"/>
    <lineage>
        <taxon>Bacteria</taxon>
        <taxon>Pseudomonadati</taxon>
        <taxon>Pseudomonadota</taxon>
        <taxon>Betaproteobacteria</taxon>
        <taxon>Burkholderiales</taxon>
        <taxon>Oxalobacteraceae</taxon>
        <taxon>Undibacterium</taxon>
    </lineage>
</organism>
<dbReference type="Gene3D" id="3.40.50.300">
    <property type="entry name" value="P-loop containing nucleotide triphosphate hydrolases"/>
    <property type="match status" value="1"/>
</dbReference>
<reference evidence="2" key="1">
    <citation type="submission" date="2021-04" db="EMBL/GenBank/DDBJ databases">
        <title>novel species isolated from subtropical streams in China.</title>
        <authorList>
            <person name="Lu H."/>
        </authorList>
    </citation>
    <scope>NUCLEOTIDE SEQUENCE</scope>
    <source>
        <strain evidence="2">FT137W</strain>
    </source>
</reference>
<dbReference type="GO" id="GO:0008146">
    <property type="term" value="F:sulfotransferase activity"/>
    <property type="evidence" value="ECO:0007669"/>
    <property type="project" value="InterPro"/>
</dbReference>
<dbReference type="RefSeq" id="WP_212675346.1">
    <property type="nucleotide sequence ID" value="NZ_JAGSPJ010000003.1"/>
</dbReference>
<comment type="caution">
    <text evidence="2">The sequence shown here is derived from an EMBL/GenBank/DDBJ whole genome shotgun (WGS) entry which is preliminary data.</text>
</comment>
<sequence length="294" mass="33824">MTVDSEHGAPRKSFLLGIGAQKAGTSWLHRYLNSHPQVNMGFVKEYHIFDALTIDEAYLKERYLVARLRQGEQVSATPIDKTIALFLTNTQHYFDYFSHLLNSNKTCLLTGDITPSYSGLSASTMAKIRAEILARGLDMKVVFIMRDPVERCISAMRMGLRNRGLHPSLEQEEHALRNLYASRPYLMRTNYHATIANLEEVFPPNEIHYAFYEHLFNDQSMQKLTQFLGINDEPADFEKTFNVSRTSNQIGTHLQREVALHYTDVYHSLASRFGEQNLPMNWQRQMSTLRTGVD</sequence>
<proteinExistence type="predicted"/>
<evidence type="ECO:0000256" key="1">
    <source>
        <dbReference type="ARBA" id="ARBA00022679"/>
    </source>
</evidence>
<protein>
    <submittedName>
        <fullName evidence="2">Sulfotransferase</fullName>
    </submittedName>
</protein>
<dbReference type="AlphaFoldDB" id="A0A941IDQ1"/>
<evidence type="ECO:0000313" key="2">
    <source>
        <dbReference type="EMBL" id="MBR7800223.1"/>
    </source>
</evidence>
<dbReference type="PANTHER" id="PTHR10605:SF56">
    <property type="entry name" value="BIFUNCTIONAL HEPARAN SULFATE N-DEACETYLASE_N-SULFOTRANSFERASE"/>
    <property type="match status" value="1"/>
</dbReference>
<dbReference type="Pfam" id="PF13469">
    <property type="entry name" value="Sulfotransfer_3"/>
    <property type="match status" value="1"/>
</dbReference>
<name>A0A941IDQ1_9BURK</name>
<evidence type="ECO:0000313" key="3">
    <source>
        <dbReference type="Proteomes" id="UP000678545"/>
    </source>
</evidence>
<dbReference type="SUPFAM" id="SSF52540">
    <property type="entry name" value="P-loop containing nucleoside triphosphate hydrolases"/>
    <property type="match status" value="1"/>
</dbReference>
<dbReference type="InterPro" id="IPR027417">
    <property type="entry name" value="P-loop_NTPase"/>
</dbReference>
<dbReference type="InterPro" id="IPR037359">
    <property type="entry name" value="NST/OST"/>
</dbReference>
<dbReference type="PANTHER" id="PTHR10605">
    <property type="entry name" value="HEPARAN SULFATE SULFOTRANSFERASE"/>
    <property type="match status" value="1"/>
</dbReference>
<gene>
    <name evidence="2" type="ORF">KDM90_09455</name>
</gene>
<keyword evidence="1" id="KW-0808">Transferase</keyword>
<keyword evidence="3" id="KW-1185">Reference proteome</keyword>